<dbReference type="SUPFAM" id="SSF46689">
    <property type="entry name" value="Homeodomain-like"/>
    <property type="match status" value="1"/>
</dbReference>
<accession>A0ABU2JYU5</accession>
<dbReference type="InterPro" id="IPR009057">
    <property type="entry name" value="Homeodomain-like_sf"/>
</dbReference>
<dbReference type="SMART" id="SM00342">
    <property type="entry name" value="HTH_ARAC"/>
    <property type="match status" value="1"/>
</dbReference>
<keyword evidence="6" id="KW-1185">Reference proteome</keyword>
<feature type="domain" description="HTH araC/xylS-type" evidence="4">
    <location>
        <begin position="140"/>
        <end position="219"/>
    </location>
</feature>
<comment type="caution">
    <text evidence="5">The sequence shown here is derived from an EMBL/GenBank/DDBJ whole genome shotgun (WGS) entry which is preliminary data.</text>
</comment>
<dbReference type="PANTHER" id="PTHR46796">
    <property type="entry name" value="HTH-TYPE TRANSCRIPTIONAL ACTIVATOR RHAS-RELATED"/>
    <property type="match status" value="1"/>
</dbReference>
<dbReference type="PROSITE" id="PS01124">
    <property type="entry name" value="HTH_ARAC_FAMILY_2"/>
    <property type="match status" value="1"/>
</dbReference>
<protein>
    <submittedName>
        <fullName evidence="5">AraC family transcriptional regulator</fullName>
    </submittedName>
</protein>
<keyword evidence="1" id="KW-0805">Transcription regulation</keyword>
<evidence type="ECO:0000256" key="3">
    <source>
        <dbReference type="ARBA" id="ARBA00023163"/>
    </source>
</evidence>
<keyword evidence="2" id="KW-0238">DNA-binding</keyword>
<dbReference type="InterPro" id="IPR018060">
    <property type="entry name" value="HTH_AraC"/>
</dbReference>
<keyword evidence="3" id="KW-0804">Transcription</keyword>
<dbReference type="Gene3D" id="1.10.10.60">
    <property type="entry name" value="Homeodomain-like"/>
    <property type="match status" value="1"/>
</dbReference>
<evidence type="ECO:0000256" key="2">
    <source>
        <dbReference type="ARBA" id="ARBA00023125"/>
    </source>
</evidence>
<dbReference type="Pfam" id="PF12833">
    <property type="entry name" value="HTH_18"/>
    <property type="match status" value="1"/>
</dbReference>
<organism evidence="5 6">
    <name type="scientific">Streptomyces chisholmiae</name>
    <dbReference type="NCBI Taxonomy" id="3075540"/>
    <lineage>
        <taxon>Bacteria</taxon>
        <taxon>Bacillati</taxon>
        <taxon>Actinomycetota</taxon>
        <taxon>Actinomycetes</taxon>
        <taxon>Kitasatosporales</taxon>
        <taxon>Streptomycetaceae</taxon>
        <taxon>Streptomyces</taxon>
    </lineage>
</organism>
<reference evidence="6" key="1">
    <citation type="submission" date="2023-07" db="EMBL/GenBank/DDBJ databases">
        <title>30 novel species of actinomycetes from the DSMZ collection.</title>
        <authorList>
            <person name="Nouioui I."/>
        </authorList>
    </citation>
    <scope>NUCLEOTIDE SEQUENCE [LARGE SCALE GENOMIC DNA]</scope>
    <source>
        <strain evidence="6">DSM 44915</strain>
    </source>
</reference>
<evidence type="ECO:0000313" key="5">
    <source>
        <dbReference type="EMBL" id="MDT0269904.1"/>
    </source>
</evidence>
<dbReference type="RefSeq" id="WP_311669985.1">
    <property type="nucleotide sequence ID" value="NZ_JAVREO010000021.1"/>
</dbReference>
<dbReference type="InterPro" id="IPR050204">
    <property type="entry name" value="AraC_XylS_family_regulators"/>
</dbReference>
<evidence type="ECO:0000256" key="1">
    <source>
        <dbReference type="ARBA" id="ARBA00023015"/>
    </source>
</evidence>
<dbReference type="PANTHER" id="PTHR46796:SF15">
    <property type="entry name" value="BLL1074 PROTEIN"/>
    <property type="match status" value="1"/>
</dbReference>
<proteinExistence type="predicted"/>
<evidence type="ECO:0000259" key="4">
    <source>
        <dbReference type="PROSITE" id="PS01124"/>
    </source>
</evidence>
<name>A0ABU2JYU5_9ACTN</name>
<dbReference type="Proteomes" id="UP001183410">
    <property type="component" value="Unassembled WGS sequence"/>
</dbReference>
<sequence>MSSLLVPPALRPWVAGVDVATADHSVAVDLPDHASTLLLRRDRRELVALGPRTRASYHLGAAGHSCVRVRLRPGRALALFGRRPGELTDRALPLDALPGLDLDRLATDPTGALTAALADRPPPSGQLDVAARLLADATPVAAVAARLRLGERRLRALFTEATGLSPKRFARIDRLRAVLAAEAGRWSEIAVAAGYYDQSHLTAEFRHFMGVPPAAFTAGRRPAADRCVP</sequence>
<dbReference type="EMBL" id="JAVREO010000021">
    <property type="protein sequence ID" value="MDT0269904.1"/>
    <property type="molecule type" value="Genomic_DNA"/>
</dbReference>
<gene>
    <name evidence="5" type="ORF">RM844_26850</name>
</gene>
<evidence type="ECO:0000313" key="6">
    <source>
        <dbReference type="Proteomes" id="UP001183410"/>
    </source>
</evidence>